<dbReference type="NCBIfam" id="NF002649">
    <property type="entry name" value="PRK02318.2-1"/>
    <property type="match status" value="1"/>
</dbReference>
<dbReference type="EC" id="1.1.1.17" evidence="2 7"/>
<dbReference type="Pfam" id="PF08125">
    <property type="entry name" value="Mannitol_dh_C"/>
    <property type="match status" value="1"/>
</dbReference>
<evidence type="ECO:0000256" key="2">
    <source>
        <dbReference type="ARBA" id="ARBA00012939"/>
    </source>
</evidence>
<dbReference type="InterPro" id="IPR013131">
    <property type="entry name" value="Mannitol_DH_N"/>
</dbReference>
<evidence type="ECO:0000256" key="1">
    <source>
        <dbReference type="ARBA" id="ARBA00006541"/>
    </source>
</evidence>
<feature type="domain" description="Mannitol dehydrogenase C-terminal" evidence="9">
    <location>
        <begin position="202"/>
        <end position="378"/>
    </location>
</feature>
<dbReference type="InterPro" id="IPR036291">
    <property type="entry name" value="NAD(P)-bd_dom_sf"/>
</dbReference>
<evidence type="ECO:0000256" key="7">
    <source>
        <dbReference type="HAMAP-Rule" id="MF_00196"/>
    </source>
</evidence>
<keyword evidence="4 7" id="KW-0560">Oxidoreductase</keyword>
<dbReference type="EMBL" id="CP008876">
    <property type="protein sequence ID" value="AIF67728.1"/>
    <property type="molecule type" value="Genomic_DNA"/>
</dbReference>
<dbReference type="RefSeq" id="WP_038563729.1">
    <property type="nucleotide sequence ID" value="NZ_CP008876.1"/>
</dbReference>
<dbReference type="HOGENOM" id="CLU_036089_2_0_9"/>
<dbReference type="GO" id="GO:0019592">
    <property type="term" value="P:mannitol catabolic process"/>
    <property type="evidence" value="ECO:0007669"/>
    <property type="project" value="TreeGrafter"/>
</dbReference>
<dbReference type="PANTHER" id="PTHR30524">
    <property type="entry name" value="MANNITOL-1-PHOSPHATE 5-DEHYDROGENASE"/>
    <property type="match status" value="1"/>
</dbReference>
<dbReference type="SUPFAM" id="SSF51735">
    <property type="entry name" value="NAD(P)-binding Rossmann-fold domains"/>
    <property type="match status" value="1"/>
</dbReference>
<comment type="caution">
    <text evidence="7">Lacks conserved residue(s) required for the propagation of feature annotation.</text>
</comment>
<dbReference type="KEGG" id="tap:GZ22_14505"/>
<dbReference type="InterPro" id="IPR000669">
    <property type="entry name" value="Mannitol_DH"/>
</dbReference>
<evidence type="ECO:0000259" key="8">
    <source>
        <dbReference type="Pfam" id="PF01232"/>
    </source>
</evidence>
<organism evidence="10 11">
    <name type="scientific">Terribacillus saccharophilus</name>
    <dbReference type="NCBI Taxonomy" id="361277"/>
    <lineage>
        <taxon>Bacteria</taxon>
        <taxon>Bacillati</taxon>
        <taxon>Bacillota</taxon>
        <taxon>Bacilli</taxon>
        <taxon>Bacillales</taxon>
        <taxon>Bacillaceae</taxon>
        <taxon>Terribacillus</taxon>
    </lineage>
</organism>
<dbReference type="AlphaFoldDB" id="A0A075LTF9"/>
<proteinExistence type="inferred from homology"/>
<gene>
    <name evidence="7" type="primary">mtlD</name>
    <name evidence="10" type="ORF">GZ22_14505</name>
</gene>
<dbReference type="Pfam" id="PF01232">
    <property type="entry name" value="Mannitol_dh"/>
    <property type="match status" value="1"/>
</dbReference>
<evidence type="ECO:0000313" key="11">
    <source>
        <dbReference type="Proteomes" id="UP000027980"/>
    </source>
</evidence>
<reference evidence="10 11" key="1">
    <citation type="submission" date="2014-07" db="EMBL/GenBank/DDBJ databases">
        <title>Complete genome sequence of a moderately halophilic bacterium Terribacillus aidingensis MP602, isolated from Cryptomeria fortunei in Tianmu mountain in China.</title>
        <authorList>
            <person name="Wang Y."/>
            <person name="Lu P."/>
            <person name="Zhang L."/>
        </authorList>
    </citation>
    <scope>NUCLEOTIDE SEQUENCE [LARGE SCALE GENOMIC DNA]</scope>
    <source>
        <strain evidence="10 11">MP602</strain>
    </source>
</reference>
<comment type="catalytic activity">
    <reaction evidence="6 7">
        <text>D-mannitol 1-phosphate + NAD(+) = beta-D-fructose 6-phosphate + NADH + H(+)</text>
        <dbReference type="Rhea" id="RHEA:19661"/>
        <dbReference type="ChEBI" id="CHEBI:15378"/>
        <dbReference type="ChEBI" id="CHEBI:57540"/>
        <dbReference type="ChEBI" id="CHEBI:57634"/>
        <dbReference type="ChEBI" id="CHEBI:57945"/>
        <dbReference type="ChEBI" id="CHEBI:61381"/>
        <dbReference type="EC" id="1.1.1.17"/>
    </reaction>
</comment>
<evidence type="ECO:0000256" key="5">
    <source>
        <dbReference type="ARBA" id="ARBA00023027"/>
    </source>
</evidence>
<dbReference type="NCBIfam" id="NF002647">
    <property type="entry name" value="PRK02318.1-3"/>
    <property type="match status" value="1"/>
</dbReference>
<dbReference type="InterPro" id="IPR013118">
    <property type="entry name" value="Mannitol_DH_C"/>
</dbReference>
<dbReference type="HAMAP" id="MF_00196">
    <property type="entry name" value="Mannitol_dehydrog"/>
    <property type="match status" value="1"/>
</dbReference>
<dbReference type="Gene3D" id="3.40.50.720">
    <property type="entry name" value="NAD(P)-binding Rossmann-like Domain"/>
    <property type="match status" value="1"/>
</dbReference>
<dbReference type="InterPro" id="IPR013328">
    <property type="entry name" value="6PGD_dom2"/>
</dbReference>
<dbReference type="NCBIfam" id="NF002652">
    <property type="entry name" value="PRK02318.2-5"/>
    <property type="match status" value="1"/>
</dbReference>
<keyword evidence="5 7" id="KW-0520">NAD</keyword>
<dbReference type="GeneID" id="34222047"/>
<dbReference type="InterPro" id="IPR023028">
    <property type="entry name" value="Mannitol_1_phos_5_DH"/>
</dbReference>
<dbReference type="Proteomes" id="UP000027980">
    <property type="component" value="Chromosome"/>
</dbReference>
<dbReference type="SUPFAM" id="SSF48179">
    <property type="entry name" value="6-phosphogluconate dehydrogenase C-terminal domain-like"/>
    <property type="match status" value="1"/>
</dbReference>
<comment type="similarity">
    <text evidence="1 7">Belongs to the mannitol dehydrogenase family.</text>
</comment>
<accession>A0A075LTF9</accession>
<evidence type="ECO:0000259" key="9">
    <source>
        <dbReference type="Pfam" id="PF08125"/>
    </source>
</evidence>
<evidence type="ECO:0000256" key="3">
    <source>
        <dbReference type="ARBA" id="ARBA00016219"/>
    </source>
</evidence>
<dbReference type="NCBIfam" id="NF002646">
    <property type="entry name" value="PRK02318.1-2"/>
    <property type="match status" value="1"/>
</dbReference>
<dbReference type="GO" id="GO:0005829">
    <property type="term" value="C:cytosol"/>
    <property type="evidence" value="ECO:0007669"/>
    <property type="project" value="TreeGrafter"/>
</dbReference>
<dbReference type="GO" id="GO:0008926">
    <property type="term" value="F:mannitol-1-phosphate 5-dehydrogenase activity"/>
    <property type="evidence" value="ECO:0007669"/>
    <property type="project" value="UniProtKB-UniRule"/>
</dbReference>
<evidence type="ECO:0000256" key="4">
    <source>
        <dbReference type="ARBA" id="ARBA00023002"/>
    </source>
</evidence>
<dbReference type="PRINTS" id="PR00084">
    <property type="entry name" value="MTLDHDRGNASE"/>
</dbReference>
<sequence>MKSVHIGAGNIGRGFIGALLSHADVHVTFADVNSDIISALKEKQQYEVVYAQEETHSEIITGVTGLNSSTEEEAVIKAIAEADLVTTAVGPSILPHVAPVIAKGLVQRAKQPKPVHVIACENMIRGSSQLREFVISHIDAQDMENVESYTAFCDAAVDRIVPIQEQQDLLTVQVEPYFEWVVEKKNWQGELPDIKAITFVDNLEPYIERKLLTVNTGHAAIAYAGYAKGYDTIIDAIKDEEILSLAKQALEETSSLLQEKWGFEEDDLTHYIAKILQRYQNPYISDMVTRVGRGPIRKLGPKDRLVYPAQSLLEQGKSAEALLTTIAYALKFNPEGDDEAKELQERIKSEGAASALSRISGQPKDSQLVQQAIKKYEQQKNKA</sequence>
<protein>
    <recommendedName>
        <fullName evidence="3 7">Mannitol-1-phosphate 5-dehydrogenase</fullName>
        <ecNumber evidence="2 7">1.1.1.17</ecNumber>
    </recommendedName>
</protein>
<dbReference type="Gene3D" id="1.10.1040.10">
    <property type="entry name" value="N-(1-d-carboxylethyl)-l-norvaline Dehydrogenase, domain 2"/>
    <property type="match status" value="1"/>
</dbReference>
<feature type="domain" description="Mannitol dehydrogenase N-terminal" evidence="8">
    <location>
        <begin position="1"/>
        <end position="195"/>
    </location>
</feature>
<dbReference type="PANTHER" id="PTHR30524:SF0">
    <property type="entry name" value="ALTRONATE OXIDOREDUCTASE-RELATED"/>
    <property type="match status" value="1"/>
</dbReference>
<dbReference type="InterPro" id="IPR008927">
    <property type="entry name" value="6-PGluconate_DH-like_C_sf"/>
</dbReference>
<dbReference type="OrthoDB" id="271711at2"/>
<name>A0A075LTF9_9BACI</name>
<evidence type="ECO:0000313" key="10">
    <source>
        <dbReference type="EMBL" id="AIF67728.1"/>
    </source>
</evidence>
<evidence type="ECO:0000256" key="6">
    <source>
        <dbReference type="ARBA" id="ARBA00048615"/>
    </source>
</evidence>